<dbReference type="AlphaFoldDB" id="A0A5P1ED51"/>
<reference evidence="4" key="1">
    <citation type="journal article" date="2017" name="Nat. Commun.">
        <title>The asparagus genome sheds light on the origin and evolution of a young Y chromosome.</title>
        <authorList>
            <person name="Harkess A."/>
            <person name="Zhou J."/>
            <person name="Xu C."/>
            <person name="Bowers J.E."/>
            <person name="Van der Hulst R."/>
            <person name="Ayyampalayam S."/>
            <person name="Mercati F."/>
            <person name="Riccardi P."/>
            <person name="McKain M.R."/>
            <person name="Kakrana A."/>
            <person name="Tang H."/>
            <person name="Ray J."/>
            <person name="Groenendijk J."/>
            <person name="Arikit S."/>
            <person name="Mathioni S.M."/>
            <person name="Nakano M."/>
            <person name="Shan H."/>
            <person name="Telgmann-Rauber A."/>
            <person name="Kanno A."/>
            <person name="Yue Z."/>
            <person name="Chen H."/>
            <person name="Li W."/>
            <person name="Chen Y."/>
            <person name="Xu X."/>
            <person name="Zhang Y."/>
            <person name="Luo S."/>
            <person name="Chen H."/>
            <person name="Gao J."/>
            <person name="Mao Z."/>
            <person name="Pires J.C."/>
            <person name="Luo M."/>
            <person name="Kudrna D."/>
            <person name="Wing R.A."/>
            <person name="Meyers B.C."/>
            <person name="Yi K."/>
            <person name="Kong H."/>
            <person name="Lavrijsen P."/>
            <person name="Sunseri F."/>
            <person name="Falavigna A."/>
            <person name="Ye Y."/>
            <person name="Leebens-Mack J.H."/>
            <person name="Chen G."/>
        </authorList>
    </citation>
    <scope>NUCLEOTIDE SEQUENCE [LARGE SCALE GENOMIC DNA]</scope>
    <source>
        <strain evidence="4">cv. DH0086</strain>
    </source>
</reference>
<name>A0A5P1ED51_ASPOF</name>
<accession>A0A5P1ED51</accession>
<evidence type="ECO:0000256" key="2">
    <source>
        <dbReference type="SAM" id="Phobius"/>
    </source>
</evidence>
<keyword evidence="4" id="KW-1185">Reference proteome</keyword>
<dbReference type="Gramene" id="ONK63744">
    <property type="protein sequence ID" value="ONK63744"/>
    <property type="gene ID" value="A4U43_C07F18460"/>
</dbReference>
<feature type="compositionally biased region" description="Basic and acidic residues" evidence="1">
    <location>
        <begin position="1"/>
        <end position="12"/>
    </location>
</feature>
<dbReference type="Proteomes" id="UP000243459">
    <property type="component" value="Chromosome 7"/>
</dbReference>
<keyword evidence="2" id="KW-0812">Transmembrane</keyword>
<feature type="region of interest" description="Disordered" evidence="1">
    <location>
        <begin position="1"/>
        <end position="31"/>
    </location>
</feature>
<gene>
    <name evidence="3" type="ORF">A4U43_C07F18460</name>
</gene>
<protein>
    <submittedName>
        <fullName evidence="3">Uncharacterized protein</fullName>
    </submittedName>
</protein>
<keyword evidence="2" id="KW-1133">Transmembrane helix</keyword>
<dbReference type="EMBL" id="CM007387">
    <property type="protein sequence ID" value="ONK63744.1"/>
    <property type="molecule type" value="Genomic_DNA"/>
</dbReference>
<feature type="compositionally biased region" description="Basic and acidic residues" evidence="1">
    <location>
        <begin position="22"/>
        <end position="31"/>
    </location>
</feature>
<evidence type="ECO:0000313" key="4">
    <source>
        <dbReference type="Proteomes" id="UP000243459"/>
    </source>
</evidence>
<organism evidence="3 4">
    <name type="scientific">Asparagus officinalis</name>
    <name type="common">Garden asparagus</name>
    <dbReference type="NCBI Taxonomy" id="4686"/>
    <lineage>
        <taxon>Eukaryota</taxon>
        <taxon>Viridiplantae</taxon>
        <taxon>Streptophyta</taxon>
        <taxon>Embryophyta</taxon>
        <taxon>Tracheophyta</taxon>
        <taxon>Spermatophyta</taxon>
        <taxon>Magnoliopsida</taxon>
        <taxon>Liliopsida</taxon>
        <taxon>Asparagales</taxon>
        <taxon>Asparagaceae</taxon>
        <taxon>Asparagoideae</taxon>
        <taxon>Asparagus</taxon>
    </lineage>
</organism>
<evidence type="ECO:0000256" key="1">
    <source>
        <dbReference type="SAM" id="MobiDB-lite"/>
    </source>
</evidence>
<feature type="transmembrane region" description="Helical" evidence="2">
    <location>
        <begin position="106"/>
        <end position="124"/>
    </location>
</feature>
<sequence>MPKQRHWVEGRPRARKRGLMPRLKEREEMGKREEEWKRPSGRVASFEVHHAYMLNLSLPSEFPAKFGFSLALSLGWSTMVGLWFQLLLGLCFNNVHGFNLALGIKFSSWVSAIVGLWFQLLFSIRFNLVHGFSLTPGLGLKCQKLI</sequence>
<proteinExistence type="predicted"/>
<keyword evidence="2" id="KW-0472">Membrane</keyword>
<evidence type="ECO:0000313" key="3">
    <source>
        <dbReference type="EMBL" id="ONK63744.1"/>
    </source>
</evidence>
<feature type="transmembrane region" description="Helical" evidence="2">
    <location>
        <begin position="66"/>
        <end position="86"/>
    </location>
</feature>